<comment type="caution">
    <text evidence="2">The sequence shown here is derived from an EMBL/GenBank/DDBJ whole genome shotgun (WGS) entry which is preliminary data.</text>
</comment>
<accession>A0A419DAQ7</accession>
<evidence type="ECO:0000256" key="1">
    <source>
        <dbReference type="SAM" id="Phobius"/>
    </source>
</evidence>
<sequence>MLLLGISLSILIIKIKSISIPFFWILALWCLIILVVSIIVTKKLIKVILINITLIVMILGVFELYFWRVETSKLTARTSNSSTGPTAIPANRIVGQKYHTTPDDILGYALVKNSKRTVTRYVNDEILYNVTYTINKNGLRISPNTKKSDAPAVLFFGCSFTYGENVNDDETLPYVTGILTGREYATYNFGIHGHGPQHMLAEIQHGIVDSAITHKPRFAIYQGIPDHINRLKALEPWLIRGPHYILDGNGKVISTSVPLWPRIKEKLGKSYLYRTITRRIIRIKRDDNEHKNTPNWTENDDIINYAGVVEKAKDLLSSKYSGIEFHVIYWDDKNDYGFSKAVIEALIKKGIETHRLSSIIKGSYKYDNKNPYLIPYDGHPTPLTHKIIANYVVNEIIEKKHK</sequence>
<keyword evidence="1" id="KW-1133">Transmembrane helix</keyword>
<dbReference type="SUPFAM" id="SSF52266">
    <property type="entry name" value="SGNH hydrolase"/>
    <property type="match status" value="1"/>
</dbReference>
<keyword evidence="1" id="KW-0812">Transmembrane</keyword>
<dbReference type="EMBL" id="QZJW01000053">
    <property type="protein sequence ID" value="RJO60158.1"/>
    <property type="molecule type" value="Genomic_DNA"/>
</dbReference>
<gene>
    <name evidence="2" type="ORF">C4544_06070</name>
</gene>
<proteinExistence type="predicted"/>
<evidence type="ECO:0000313" key="3">
    <source>
        <dbReference type="Proteomes" id="UP000285655"/>
    </source>
</evidence>
<keyword evidence="1" id="KW-0472">Membrane</keyword>
<reference evidence="2 3" key="1">
    <citation type="journal article" date="2017" name="ISME J.">
        <title>Energy and carbon metabolisms in a deep terrestrial subsurface fluid microbial community.</title>
        <authorList>
            <person name="Momper L."/>
            <person name="Jungbluth S.P."/>
            <person name="Lee M.D."/>
            <person name="Amend J.P."/>
        </authorList>
    </citation>
    <scope>NUCLEOTIDE SEQUENCE [LARGE SCALE GENOMIC DNA]</scope>
    <source>
        <strain evidence="2">SURF_29</strain>
    </source>
</reference>
<dbReference type="AlphaFoldDB" id="A0A419DAQ7"/>
<feature type="transmembrane region" description="Helical" evidence="1">
    <location>
        <begin position="47"/>
        <end position="67"/>
    </location>
</feature>
<evidence type="ECO:0000313" key="2">
    <source>
        <dbReference type="EMBL" id="RJO60158.1"/>
    </source>
</evidence>
<organism evidence="2 3">
    <name type="scientific">candidate division WS5 bacterium</name>
    <dbReference type="NCBI Taxonomy" id="2093353"/>
    <lineage>
        <taxon>Bacteria</taxon>
        <taxon>candidate division WS5</taxon>
    </lineage>
</organism>
<name>A0A419DAQ7_9BACT</name>
<protein>
    <recommendedName>
        <fullName evidence="4">SGNH/GDSL hydrolase family protein</fullName>
    </recommendedName>
</protein>
<evidence type="ECO:0008006" key="4">
    <source>
        <dbReference type="Google" id="ProtNLM"/>
    </source>
</evidence>
<dbReference type="Proteomes" id="UP000285655">
    <property type="component" value="Unassembled WGS sequence"/>
</dbReference>
<feature type="transmembrane region" description="Helical" evidence="1">
    <location>
        <begin position="20"/>
        <end position="40"/>
    </location>
</feature>